<evidence type="ECO:0000313" key="2">
    <source>
        <dbReference type="Proteomes" id="UP001296967"/>
    </source>
</evidence>
<dbReference type="Pfam" id="PF11964">
    <property type="entry name" value="SpoIIAA-like"/>
    <property type="match status" value="1"/>
</dbReference>
<reference evidence="1" key="2">
    <citation type="journal article" date="2020" name="Microorganisms">
        <title>Osmotic Adaptation and Compatible Solute Biosynthesis of Phototrophic Bacteria as Revealed from Genome Analyses.</title>
        <authorList>
            <person name="Imhoff J.F."/>
            <person name="Rahn T."/>
            <person name="Kunzel S."/>
            <person name="Keller A."/>
            <person name="Neulinger S.C."/>
        </authorList>
    </citation>
    <scope>NUCLEOTIDE SEQUENCE</scope>
    <source>
        <strain evidence="1">DSM 4395</strain>
    </source>
</reference>
<dbReference type="AlphaFoldDB" id="A0AAJ0XF20"/>
<gene>
    <name evidence="1" type="ORF">CCR82_04635</name>
</gene>
<sequence>MIDVHEQPNSNIVEMTVSGSITAQEFDNALATMTDAIERHGRIRLLENVGELETPPIPWNKLWDDVKFSFEHLSDITHVAVVADQGWIGAYVNMLNPMMKAELKHFKRPELEAARSWLAQAV</sequence>
<dbReference type="RefSeq" id="WP_201244250.1">
    <property type="nucleotide sequence ID" value="NZ_NHSF01000025.1"/>
</dbReference>
<comment type="caution">
    <text evidence="1">The sequence shown here is derived from an EMBL/GenBank/DDBJ whole genome shotgun (WGS) entry which is preliminary data.</text>
</comment>
<evidence type="ECO:0000313" key="1">
    <source>
        <dbReference type="EMBL" id="MBK5929833.1"/>
    </source>
</evidence>
<proteinExistence type="predicted"/>
<dbReference type="Proteomes" id="UP001296967">
    <property type="component" value="Unassembled WGS sequence"/>
</dbReference>
<reference evidence="1" key="1">
    <citation type="submission" date="2017-05" db="EMBL/GenBank/DDBJ databases">
        <authorList>
            <person name="Imhoff J.F."/>
            <person name="Rahn T."/>
            <person name="Kuenzel S."/>
            <person name="Neulinger S.C."/>
        </authorList>
    </citation>
    <scope>NUCLEOTIDE SEQUENCE</scope>
    <source>
        <strain evidence="1">DSM 4395</strain>
    </source>
</reference>
<dbReference type="Gene3D" id="3.40.50.10600">
    <property type="entry name" value="SpoIIaa-like domains"/>
    <property type="match status" value="1"/>
</dbReference>
<dbReference type="EMBL" id="NHSF01000025">
    <property type="protein sequence ID" value="MBK5929833.1"/>
    <property type="molecule type" value="Genomic_DNA"/>
</dbReference>
<dbReference type="InterPro" id="IPR021866">
    <property type="entry name" value="SpoIIAA-like"/>
</dbReference>
<dbReference type="InterPro" id="IPR038396">
    <property type="entry name" value="SpoIIAA-like_sf"/>
</dbReference>
<keyword evidence="2" id="KW-1185">Reference proteome</keyword>
<protein>
    <submittedName>
        <fullName evidence="1">STAS/SEC14 domain-containing protein</fullName>
    </submittedName>
</protein>
<dbReference type="SUPFAM" id="SSF52091">
    <property type="entry name" value="SpoIIaa-like"/>
    <property type="match status" value="1"/>
</dbReference>
<accession>A0AAJ0XF20</accession>
<dbReference type="InterPro" id="IPR036513">
    <property type="entry name" value="STAS_dom_sf"/>
</dbReference>
<name>A0AAJ0XF20_HALSE</name>
<organism evidence="1 2">
    <name type="scientific">Halochromatium salexigens</name>
    <name type="common">Chromatium salexigens</name>
    <dbReference type="NCBI Taxonomy" id="49447"/>
    <lineage>
        <taxon>Bacteria</taxon>
        <taxon>Pseudomonadati</taxon>
        <taxon>Pseudomonadota</taxon>
        <taxon>Gammaproteobacteria</taxon>
        <taxon>Chromatiales</taxon>
        <taxon>Chromatiaceae</taxon>
        <taxon>Halochromatium</taxon>
    </lineage>
</organism>